<proteinExistence type="predicted"/>
<sequence>MRILANGFAAPVETSQEDIVPSSELAVLKCLLSSPLNGCDDSKRSVMTLTGLDL</sequence>
<keyword evidence="2" id="KW-1185">Reference proteome</keyword>
<protein>
    <submittedName>
        <fullName evidence="1">Uncharacterized protein</fullName>
    </submittedName>
</protein>
<comment type="caution">
    <text evidence="1">The sequence shown here is derived from an EMBL/GenBank/DDBJ whole genome shotgun (WGS) entry which is preliminary data.</text>
</comment>
<evidence type="ECO:0000313" key="1">
    <source>
        <dbReference type="EMBL" id="KAK6637742.1"/>
    </source>
</evidence>
<name>A0ABR1BBN4_POLSC</name>
<reference evidence="1 2" key="1">
    <citation type="submission" date="2023-09" db="EMBL/GenBank/DDBJ databases">
        <title>Genomes of two closely related lineages of the louse Polyplax serrata with different host specificities.</title>
        <authorList>
            <person name="Martinu J."/>
            <person name="Tarabai H."/>
            <person name="Stefka J."/>
            <person name="Hypsa V."/>
        </authorList>
    </citation>
    <scope>NUCLEOTIDE SEQUENCE [LARGE SCALE GENOMIC DNA]</scope>
    <source>
        <strain evidence="1">98ZLc_SE</strain>
    </source>
</reference>
<dbReference type="Proteomes" id="UP001359485">
    <property type="component" value="Unassembled WGS sequence"/>
</dbReference>
<gene>
    <name evidence="1" type="ORF">RUM44_008164</name>
</gene>
<dbReference type="EMBL" id="JAWJWF010000002">
    <property type="protein sequence ID" value="KAK6637742.1"/>
    <property type="molecule type" value="Genomic_DNA"/>
</dbReference>
<accession>A0ABR1BBN4</accession>
<evidence type="ECO:0000313" key="2">
    <source>
        <dbReference type="Proteomes" id="UP001359485"/>
    </source>
</evidence>
<organism evidence="1 2">
    <name type="scientific">Polyplax serrata</name>
    <name type="common">Common mouse louse</name>
    <dbReference type="NCBI Taxonomy" id="468196"/>
    <lineage>
        <taxon>Eukaryota</taxon>
        <taxon>Metazoa</taxon>
        <taxon>Ecdysozoa</taxon>
        <taxon>Arthropoda</taxon>
        <taxon>Hexapoda</taxon>
        <taxon>Insecta</taxon>
        <taxon>Pterygota</taxon>
        <taxon>Neoptera</taxon>
        <taxon>Paraneoptera</taxon>
        <taxon>Psocodea</taxon>
        <taxon>Troctomorpha</taxon>
        <taxon>Phthiraptera</taxon>
        <taxon>Anoplura</taxon>
        <taxon>Polyplacidae</taxon>
        <taxon>Polyplax</taxon>
    </lineage>
</organism>